<sequence>MGPPPPPIPPVSVGPQTPTSTNSSPPLSESALGPNHKVKVELRPDKKTSWLPFPIGSQKITEIIKKRYDKPYRKFGDVLIPVKKLWFKDWMSNLTIKKDHERYFWKVYKYRTSKRLSQMLWDVHNGVGSYTYPSGWTKRSQDTHNRFKERLDELRAQHAEAQAQGIDLPPIDEDTVWEEVCGGTKKNRVYDKGAFFSEYPFKSGTTSSYSETGRPSSLDQTSHLQEEINKLNEEILRVTQQTDERIIGSFGEE</sequence>
<evidence type="ECO:0000313" key="3">
    <source>
        <dbReference type="EMBL" id="MED6132960.1"/>
    </source>
</evidence>
<keyword evidence="1" id="KW-0175">Coiled coil</keyword>
<gene>
    <name evidence="3" type="ORF">PIB30_023677</name>
</gene>
<accession>A0ABU6S9P7</accession>
<feature type="region of interest" description="Disordered" evidence="2">
    <location>
        <begin position="1"/>
        <end position="35"/>
    </location>
</feature>
<dbReference type="EMBL" id="JASCZI010060498">
    <property type="protein sequence ID" value="MED6132960.1"/>
    <property type="molecule type" value="Genomic_DNA"/>
</dbReference>
<protein>
    <submittedName>
        <fullName evidence="3">Uncharacterized protein</fullName>
    </submittedName>
</protein>
<feature type="coiled-coil region" evidence="1">
    <location>
        <begin position="137"/>
        <end position="164"/>
    </location>
</feature>
<feature type="compositionally biased region" description="Low complexity" evidence="2">
    <location>
        <begin position="17"/>
        <end position="30"/>
    </location>
</feature>
<evidence type="ECO:0000256" key="2">
    <source>
        <dbReference type="SAM" id="MobiDB-lite"/>
    </source>
</evidence>
<proteinExistence type="predicted"/>
<reference evidence="3 4" key="1">
    <citation type="journal article" date="2023" name="Plants (Basel)">
        <title>Bridging the Gap: Combining Genomics and Transcriptomics Approaches to Understand Stylosanthes scabra, an Orphan Legume from the Brazilian Caatinga.</title>
        <authorList>
            <person name="Ferreira-Neto J.R.C."/>
            <person name="da Silva M.D."/>
            <person name="Binneck E."/>
            <person name="de Melo N.F."/>
            <person name="da Silva R.H."/>
            <person name="de Melo A.L.T.M."/>
            <person name="Pandolfi V."/>
            <person name="Bustamante F.O."/>
            <person name="Brasileiro-Vidal A.C."/>
            <person name="Benko-Iseppon A.M."/>
        </authorList>
    </citation>
    <scope>NUCLEOTIDE SEQUENCE [LARGE SCALE GENOMIC DNA]</scope>
    <source>
        <tissue evidence="3">Leaves</tissue>
    </source>
</reference>
<keyword evidence="4" id="KW-1185">Reference proteome</keyword>
<organism evidence="3 4">
    <name type="scientific">Stylosanthes scabra</name>
    <dbReference type="NCBI Taxonomy" id="79078"/>
    <lineage>
        <taxon>Eukaryota</taxon>
        <taxon>Viridiplantae</taxon>
        <taxon>Streptophyta</taxon>
        <taxon>Embryophyta</taxon>
        <taxon>Tracheophyta</taxon>
        <taxon>Spermatophyta</taxon>
        <taxon>Magnoliopsida</taxon>
        <taxon>eudicotyledons</taxon>
        <taxon>Gunneridae</taxon>
        <taxon>Pentapetalae</taxon>
        <taxon>rosids</taxon>
        <taxon>fabids</taxon>
        <taxon>Fabales</taxon>
        <taxon>Fabaceae</taxon>
        <taxon>Papilionoideae</taxon>
        <taxon>50 kb inversion clade</taxon>
        <taxon>dalbergioids sensu lato</taxon>
        <taxon>Dalbergieae</taxon>
        <taxon>Pterocarpus clade</taxon>
        <taxon>Stylosanthes</taxon>
    </lineage>
</organism>
<comment type="caution">
    <text evidence="3">The sequence shown here is derived from an EMBL/GenBank/DDBJ whole genome shotgun (WGS) entry which is preliminary data.</text>
</comment>
<dbReference type="Proteomes" id="UP001341840">
    <property type="component" value="Unassembled WGS sequence"/>
</dbReference>
<name>A0ABU6S9P7_9FABA</name>
<feature type="compositionally biased region" description="Pro residues" evidence="2">
    <location>
        <begin position="1"/>
        <end position="12"/>
    </location>
</feature>
<evidence type="ECO:0000313" key="4">
    <source>
        <dbReference type="Proteomes" id="UP001341840"/>
    </source>
</evidence>
<evidence type="ECO:0000256" key="1">
    <source>
        <dbReference type="SAM" id="Coils"/>
    </source>
</evidence>